<proteinExistence type="inferred from homology"/>
<dbReference type="InterPro" id="IPR002168">
    <property type="entry name" value="Lipase_GDXG_HIS_AS"/>
</dbReference>
<dbReference type="RefSeq" id="XP_009008689.1">
    <property type="nucleotide sequence ID" value="XM_009010441.1"/>
</dbReference>
<comment type="similarity">
    <text evidence="1 5">Belongs to the type-B carboxylesterase/lipase family.</text>
</comment>
<dbReference type="SUPFAM" id="SSF53474">
    <property type="entry name" value="alpha/beta-Hydrolases"/>
    <property type="match status" value="1"/>
</dbReference>
<evidence type="ECO:0000313" key="8">
    <source>
        <dbReference type="EnsemblMetazoa" id="HelroP63568"/>
    </source>
</evidence>
<dbReference type="InterPro" id="IPR051093">
    <property type="entry name" value="Neuroligin/BSAL"/>
</dbReference>
<dbReference type="InParanoid" id="T1FXH6"/>
<name>T1FXH6_HELRO</name>
<dbReference type="EMBL" id="AMQM01000013">
    <property type="status" value="NOT_ANNOTATED_CDS"/>
    <property type="molecule type" value="Genomic_DNA"/>
</dbReference>
<dbReference type="Gene3D" id="3.40.50.1820">
    <property type="entry name" value="alpha/beta hydrolase"/>
    <property type="match status" value="1"/>
</dbReference>
<dbReference type="Proteomes" id="UP000015101">
    <property type="component" value="Unassembled WGS sequence"/>
</dbReference>
<accession>T1FXH6</accession>
<sequence>MYEYISWFIGVPYATPPINSLRFRKTVKAKPWLGVRRATKFGYVCPQNYTGGTLKYIENEDCLFLNIYSPTQEVKNKTYFPVMVFIHGGSYLVGSGNTFQGDTLAQHGVVVVTINYRLGVLGFLSAKNSILKGNYGLHDQIEALKWIQENIRSFGGDPNQVTIFGNSAGGSSVGILSYSPAAKGLFKQAIMQSGSASAFWAQHTNDSIDYEHYVRSMANYVGCRHDPFEDLVECLRQVPCYNLDFNKMQSEKAVRSLQILLDCCI</sequence>
<dbReference type="InterPro" id="IPR019826">
    <property type="entry name" value="Carboxylesterase_B_AS"/>
</dbReference>
<dbReference type="InterPro" id="IPR002018">
    <property type="entry name" value="CarbesteraseB"/>
</dbReference>
<evidence type="ECO:0000256" key="5">
    <source>
        <dbReference type="RuleBase" id="RU361235"/>
    </source>
</evidence>
<dbReference type="KEGG" id="hro:HELRODRAFT_63568"/>
<dbReference type="Pfam" id="PF00135">
    <property type="entry name" value="COesterase"/>
    <property type="match status" value="1"/>
</dbReference>
<reference evidence="7 9" key="2">
    <citation type="journal article" date="2013" name="Nature">
        <title>Insights into bilaterian evolution from three spiralian genomes.</title>
        <authorList>
            <person name="Simakov O."/>
            <person name="Marletaz F."/>
            <person name="Cho S.J."/>
            <person name="Edsinger-Gonzales E."/>
            <person name="Havlak P."/>
            <person name="Hellsten U."/>
            <person name="Kuo D.H."/>
            <person name="Larsson T."/>
            <person name="Lv J."/>
            <person name="Arendt D."/>
            <person name="Savage R."/>
            <person name="Osoegawa K."/>
            <person name="de Jong P."/>
            <person name="Grimwood J."/>
            <person name="Chapman J.A."/>
            <person name="Shapiro H."/>
            <person name="Aerts A."/>
            <person name="Otillar R.P."/>
            <person name="Terry A.Y."/>
            <person name="Boore J.L."/>
            <person name="Grigoriev I.V."/>
            <person name="Lindberg D.R."/>
            <person name="Seaver E.C."/>
            <person name="Weisblat D.A."/>
            <person name="Putnam N.H."/>
            <person name="Rokhsar D.S."/>
        </authorList>
    </citation>
    <scope>NUCLEOTIDE SEQUENCE</scope>
</reference>
<dbReference type="PANTHER" id="PTHR43903">
    <property type="entry name" value="NEUROLIGIN"/>
    <property type="match status" value="1"/>
</dbReference>
<dbReference type="GeneID" id="20213524"/>
<dbReference type="EMBL" id="AMQM01000012">
    <property type="status" value="NOT_ANNOTATED_CDS"/>
    <property type="molecule type" value="Genomic_DNA"/>
</dbReference>
<dbReference type="EC" id="3.1.1.-" evidence="5"/>
<evidence type="ECO:0000256" key="2">
    <source>
        <dbReference type="ARBA" id="ARBA00010515"/>
    </source>
</evidence>
<dbReference type="HOGENOM" id="CLU_006586_4_0_1"/>
<keyword evidence="4 5" id="KW-0378">Hydrolase</keyword>
<comment type="similarity">
    <text evidence="2">Belongs to the 'GDXG' lipolytic enzyme family.</text>
</comment>
<evidence type="ECO:0000313" key="9">
    <source>
        <dbReference type="Proteomes" id="UP000015101"/>
    </source>
</evidence>
<organism evidence="8 9">
    <name type="scientific">Helobdella robusta</name>
    <name type="common">Californian leech</name>
    <dbReference type="NCBI Taxonomy" id="6412"/>
    <lineage>
        <taxon>Eukaryota</taxon>
        <taxon>Metazoa</taxon>
        <taxon>Spiralia</taxon>
        <taxon>Lophotrochozoa</taxon>
        <taxon>Annelida</taxon>
        <taxon>Clitellata</taxon>
        <taxon>Hirudinea</taxon>
        <taxon>Rhynchobdellida</taxon>
        <taxon>Glossiphoniidae</taxon>
        <taxon>Helobdella</taxon>
    </lineage>
</organism>
<reference evidence="9" key="1">
    <citation type="submission" date="2012-12" db="EMBL/GenBank/DDBJ databases">
        <authorList>
            <person name="Hellsten U."/>
            <person name="Grimwood J."/>
            <person name="Chapman J.A."/>
            <person name="Shapiro H."/>
            <person name="Aerts A."/>
            <person name="Otillar R.P."/>
            <person name="Terry A.Y."/>
            <person name="Boore J.L."/>
            <person name="Simakov O."/>
            <person name="Marletaz F."/>
            <person name="Cho S.-J."/>
            <person name="Edsinger-Gonzales E."/>
            <person name="Havlak P."/>
            <person name="Kuo D.-H."/>
            <person name="Larsson T."/>
            <person name="Lv J."/>
            <person name="Arendt D."/>
            <person name="Savage R."/>
            <person name="Osoegawa K."/>
            <person name="de Jong P."/>
            <person name="Lindberg D.R."/>
            <person name="Seaver E.C."/>
            <person name="Weisblat D.A."/>
            <person name="Putnam N.H."/>
            <person name="Grigoriev I.V."/>
            <person name="Rokhsar D.S."/>
        </authorList>
    </citation>
    <scope>NUCLEOTIDE SEQUENCE</scope>
</reference>
<dbReference type="AlphaFoldDB" id="T1FXH6"/>
<protein>
    <recommendedName>
        <fullName evidence="5">Carboxylic ester hydrolase</fullName>
        <ecNumber evidence="5">3.1.1.-</ecNumber>
    </recommendedName>
</protein>
<evidence type="ECO:0000256" key="4">
    <source>
        <dbReference type="ARBA" id="ARBA00022801"/>
    </source>
</evidence>
<dbReference type="EMBL" id="AMQM01000011">
    <property type="status" value="NOT_ANNOTATED_CDS"/>
    <property type="molecule type" value="Genomic_DNA"/>
</dbReference>
<dbReference type="PROSITE" id="PS01173">
    <property type="entry name" value="LIPASE_GDXG_HIS"/>
    <property type="match status" value="1"/>
</dbReference>
<evidence type="ECO:0000256" key="1">
    <source>
        <dbReference type="ARBA" id="ARBA00005964"/>
    </source>
</evidence>
<feature type="domain" description="Carboxylesterase type B" evidence="6">
    <location>
        <begin position="6"/>
        <end position="249"/>
    </location>
</feature>
<evidence type="ECO:0000256" key="3">
    <source>
        <dbReference type="ARBA" id="ARBA00022729"/>
    </source>
</evidence>
<dbReference type="GO" id="GO:0016787">
    <property type="term" value="F:hydrolase activity"/>
    <property type="evidence" value="ECO:0007669"/>
    <property type="project" value="UniProtKB-KW"/>
</dbReference>
<dbReference type="STRING" id="6412.T1FXH6"/>
<dbReference type="InterPro" id="IPR029058">
    <property type="entry name" value="AB_hydrolase_fold"/>
</dbReference>
<evidence type="ECO:0000259" key="6">
    <source>
        <dbReference type="Pfam" id="PF00135"/>
    </source>
</evidence>
<dbReference type="EnsemblMetazoa" id="HelroT63568">
    <property type="protein sequence ID" value="HelroP63568"/>
    <property type="gene ID" value="HelroG63568"/>
</dbReference>
<keyword evidence="9" id="KW-1185">Reference proteome</keyword>
<dbReference type="EMBL" id="KB095811">
    <property type="protein sequence ID" value="ESO11969.1"/>
    <property type="molecule type" value="Genomic_DNA"/>
</dbReference>
<gene>
    <name evidence="8" type="primary">20213524</name>
    <name evidence="7" type="ORF">HELRODRAFT_63568</name>
</gene>
<dbReference type="InterPro" id="IPR019819">
    <property type="entry name" value="Carboxylesterase_B_CS"/>
</dbReference>
<dbReference type="eggNOG" id="KOG1516">
    <property type="taxonomic scope" value="Eukaryota"/>
</dbReference>
<reference evidence="8" key="3">
    <citation type="submission" date="2015-06" db="UniProtKB">
        <authorList>
            <consortium name="EnsemblMetazoa"/>
        </authorList>
    </citation>
    <scope>IDENTIFICATION</scope>
</reference>
<dbReference type="CTD" id="20213524"/>
<evidence type="ECO:0000313" key="7">
    <source>
        <dbReference type="EMBL" id="ESO11969.1"/>
    </source>
</evidence>
<dbReference type="PROSITE" id="PS00941">
    <property type="entry name" value="CARBOXYLESTERASE_B_2"/>
    <property type="match status" value="1"/>
</dbReference>
<keyword evidence="3" id="KW-0732">Signal</keyword>
<dbReference type="PROSITE" id="PS00122">
    <property type="entry name" value="CARBOXYLESTERASE_B_1"/>
    <property type="match status" value="1"/>
</dbReference>
<dbReference type="OrthoDB" id="408631at2759"/>
<dbReference type="OMA" id="CIGMRLM"/>